<evidence type="ECO:0000256" key="2">
    <source>
        <dbReference type="ARBA" id="ARBA00022448"/>
    </source>
</evidence>
<dbReference type="EMBL" id="BSFI01000007">
    <property type="protein sequence ID" value="GLK67692.1"/>
    <property type="molecule type" value="Genomic_DNA"/>
</dbReference>
<keyword evidence="3 7" id="KW-0479">Metal-binding</keyword>
<comment type="subcellular location">
    <subcellularLocation>
        <location evidence="1">Periplasm</location>
    </subcellularLocation>
</comment>
<feature type="signal peptide" evidence="8">
    <location>
        <begin position="1"/>
        <end position="20"/>
    </location>
</feature>
<gene>
    <name evidence="10" type="ORF">GCM10008179_13300</name>
</gene>
<dbReference type="PROSITE" id="PS00196">
    <property type="entry name" value="COPPER_BLUE"/>
    <property type="match status" value="1"/>
</dbReference>
<evidence type="ECO:0000256" key="8">
    <source>
        <dbReference type="SAM" id="SignalP"/>
    </source>
</evidence>
<dbReference type="Gene3D" id="2.60.40.420">
    <property type="entry name" value="Cupredoxins - blue copper proteins"/>
    <property type="match status" value="1"/>
</dbReference>
<organism evidence="10 11">
    <name type="scientific">Hansschlegelia plantiphila</name>
    <dbReference type="NCBI Taxonomy" id="374655"/>
    <lineage>
        <taxon>Bacteria</taxon>
        <taxon>Pseudomonadati</taxon>
        <taxon>Pseudomonadota</taxon>
        <taxon>Alphaproteobacteria</taxon>
        <taxon>Hyphomicrobiales</taxon>
        <taxon>Methylopilaceae</taxon>
        <taxon>Hansschlegelia</taxon>
    </lineage>
</organism>
<feature type="binding site" evidence="7">
    <location>
        <position position="111"/>
    </location>
    <ligand>
        <name>Cu cation</name>
        <dbReference type="ChEBI" id="CHEBI:23378"/>
    </ligand>
</feature>
<sequence length="125" mass="13430">MRSLLLAALCVVLPLSVAYAADPIEILPDAKAATGEITDIEINSMAFLTPEVTIKSGQIVRWTNKEEGMAHNVHMRQGPAKTVKGAMGPMLNAGDSYAIKFVEPGTYNYICTPHSAVMKGKVIVE</sequence>
<evidence type="ECO:0000256" key="1">
    <source>
        <dbReference type="ARBA" id="ARBA00004418"/>
    </source>
</evidence>
<dbReference type="PRINTS" id="PR00155">
    <property type="entry name" value="AMICYANIN"/>
</dbReference>
<dbReference type="PANTHER" id="PTHR36507:SF1">
    <property type="entry name" value="BLL1555 PROTEIN"/>
    <property type="match status" value="1"/>
</dbReference>
<keyword evidence="2" id="KW-0813">Transport</keyword>
<evidence type="ECO:0000313" key="11">
    <source>
        <dbReference type="Proteomes" id="UP001143372"/>
    </source>
</evidence>
<comment type="caution">
    <text evidence="10">The sequence shown here is derived from an EMBL/GenBank/DDBJ whole genome shotgun (WGS) entry which is preliminary data.</text>
</comment>
<dbReference type="InterPro" id="IPR000923">
    <property type="entry name" value="BlueCu_1"/>
</dbReference>
<reference evidence="10" key="1">
    <citation type="journal article" date="2014" name="Int. J. Syst. Evol. Microbiol.">
        <title>Complete genome sequence of Corynebacterium casei LMG S-19264T (=DSM 44701T), isolated from a smear-ripened cheese.</title>
        <authorList>
            <consortium name="US DOE Joint Genome Institute (JGI-PGF)"/>
            <person name="Walter F."/>
            <person name="Albersmeier A."/>
            <person name="Kalinowski J."/>
            <person name="Ruckert C."/>
        </authorList>
    </citation>
    <scope>NUCLEOTIDE SEQUENCE</scope>
    <source>
        <strain evidence="10">VKM B-2347</strain>
    </source>
</reference>
<protein>
    <recommendedName>
        <fullName evidence="9">Blue (type 1) copper domain-containing protein</fullName>
    </recommendedName>
</protein>
<keyword evidence="6 7" id="KW-0186">Copper</keyword>
<evidence type="ECO:0000256" key="4">
    <source>
        <dbReference type="ARBA" id="ARBA00022764"/>
    </source>
</evidence>
<feature type="chain" id="PRO_5040757969" description="Blue (type 1) copper domain-containing protein" evidence="8">
    <location>
        <begin position="21"/>
        <end position="125"/>
    </location>
</feature>
<dbReference type="InterPro" id="IPR028871">
    <property type="entry name" value="BlueCu_1_BS"/>
</dbReference>
<feature type="binding site" evidence="7">
    <location>
        <position position="118"/>
    </location>
    <ligand>
        <name>Cu cation</name>
        <dbReference type="ChEBI" id="CHEBI:23378"/>
    </ligand>
</feature>
<dbReference type="GO" id="GO:0009055">
    <property type="term" value="F:electron transfer activity"/>
    <property type="evidence" value="ECO:0007669"/>
    <property type="project" value="InterPro"/>
</dbReference>
<feature type="domain" description="Blue (type 1) copper" evidence="9">
    <location>
        <begin position="38"/>
        <end position="125"/>
    </location>
</feature>
<feature type="binding site" evidence="7">
    <location>
        <position position="71"/>
    </location>
    <ligand>
        <name>Cu cation</name>
        <dbReference type="ChEBI" id="CHEBI:23378"/>
    </ligand>
</feature>
<dbReference type="RefSeq" id="WP_271167946.1">
    <property type="nucleotide sequence ID" value="NZ_BSFI01000007.1"/>
</dbReference>
<evidence type="ECO:0000256" key="3">
    <source>
        <dbReference type="ARBA" id="ARBA00022723"/>
    </source>
</evidence>
<feature type="binding site" evidence="7">
    <location>
        <position position="114"/>
    </location>
    <ligand>
        <name>Cu cation</name>
        <dbReference type="ChEBI" id="CHEBI:23378"/>
    </ligand>
</feature>
<reference evidence="10" key="2">
    <citation type="submission" date="2023-01" db="EMBL/GenBank/DDBJ databases">
        <authorList>
            <person name="Sun Q."/>
            <person name="Evtushenko L."/>
        </authorList>
    </citation>
    <scope>NUCLEOTIDE SEQUENCE</scope>
    <source>
        <strain evidence="10">VKM B-2347</strain>
    </source>
</reference>
<keyword evidence="11" id="KW-1185">Reference proteome</keyword>
<dbReference type="InterPro" id="IPR052721">
    <property type="entry name" value="ET_Amicyanin"/>
</dbReference>
<dbReference type="InterPro" id="IPR008972">
    <property type="entry name" value="Cupredoxin"/>
</dbReference>
<dbReference type="AlphaFoldDB" id="A0A9W6MV89"/>
<dbReference type="PANTHER" id="PTHR36507">
    <property type="entry name" value="BLL1555 PROTEIN"/>
    <property type="match status" value="1"/>
</dbReference>
<name>A0A9W6MV89_9HYPH</name>
<evidence type="ECO:0000256" key="7">
    <source>
        <dbReference type="PIRSR" id="PIRSR602386-1"/>
    </source>
</evidence>
<comment type="cofactor">
    <cofactor evidence="7">
        <name>Cu cation</name>
        <dbReference type="ChEBI" id="CHEBI:23378"/>
    </cofactor>
    <text evidence="7">Binds 1 copper ion per subunit.</text>
</comment>
<evidence type="ECO:0000256" key="6">
    <source>
        <dbReference type="ARBA" id="ARBA00023008"/>
    </source>
</evidence>
<evidence type="ECO:0000256" key="5">
    <source>
        <dbReference type="ARBA" id="ARBA00022982"/>
    </source>
</evidence>
<accession>A0A9W6MV89</accession>
<keyword evidence="4" id="KW-0574">Periplasm</keyword>
<evidence type="ECO:0000259" key="9">
    <source>
        <dbReference type="Pfam" id="PF00127"/>
    </source>
</evidence>
<keyword evidence="8" id="KW-0732">Signal</keyword>
<evidence type="ECO:0000313" key="10">
    <source>
        <dbReference type="EMBL" id="GLK67692.1"/>
    </source>
</evidence>
<dbReference type="SUPFAM" id="SSF49503">
    <property type="entry name" value="Cupredoxins"/>
    <property type="match status" value="1"/>
</dbReference>
<dbReference type="InterPro" id="IPR002386">
    <property type="entry name" value="Amicyanin/Pseudoazurin"/>
</dbReference>
<proteinExistence type="predicted"/>
<dbReference type="GO" id="GO:0042597">
    <property type="term" value="C:periplasmic space"/>
    <property type="evidence" value="ECO:0007669"/>
    <property type="project" value="UniProtKB-SubCell"/>
</dbReference>
<keyword evidence="5" id="KW-0249">Electron transport</keyword>
<dbReference type="Proteomes" id="UP001143372">
    <property type="component" value="Unassembled WGS sequence"/>
</dbReference>
<dbReference type="GO" id="GO:0005507">
    <property type="term" value="F:copper ion binding"/>
    <property type="evidence" value="ECO:0007669"/>
    <property type="project" value="InterPro"/>
</dbReference>
<dbReference type="Pfam" id="PF00127">
    <property type="entry name" value="Copper-bind"/>
    <property type="match status" value="1"/>
</dbReference>